<keyword evidence="2" id="KW-0723">Serine/threonine-protein kinase</keyword>
<keyword evidence="6" id="KW-0067">ATP-binding</keyword>
<keyword evidence="5" id="KW-0418">Kinase</keyword>
<proteinExistence type="inferred from homology"/>
<dbReference type="InParanoid" id="E9HBN2"/>
<evidence type="ECO:0000313" key="11">
    <source>
        <dbReference type="Proteomes" id="UP000000305"/>
    </source>
</evidence>
<dbReference type="SUPFAM" id="SSF56112">
    <property type="entry name" value="Protein kinase-like (PK-like)"/>
    <property type="match status" value="1"/>
</dbReference>
<accession>E9HBN2</accession>
<dbReference type="eggNOG" id="KOG0201">
    <property type="taxonomic scope" value="Eukaryota"/>
</dbReference>
<dbReference type="Gene3D" id="1.10.510.10">
    <property type="entry name" value="Transferase(Phosphotransferase) domain 1"/>
    <property type="match status" value="1"/>
</dbReference>
<dbReference type="OrthoDB" id="8693905at2759"/>
<dbReference type="InterPro" id="IPR000719">
    <property type="entry name" value="Prot_kinase_dom"/>
</dbReference>
<dbReference type="KEGG" id="dpx:DAPPUDRAFT_256564"/>
<dbReference type="Pfam" id="PF00069">
    <property type="entry name" value="Pkinase"/>
    <property type="match status" value="1"/>
</dbReference>
<dbReference type="PANTHER" id="PTHR48012">
    <property type="entry name" value="STERILE20-LIKE KINASE, ISOFORM B-RELATED"/>
    <property type="match status" value="1"/>
</dbReference>
<evidence type="ECO:0000259" key="9">
    <source>
        <dbReference type="PROSITE" id="PS50011"/>
    </source>
</evidence>
<protein>
    <recommendedName>
        <fullName evidence="9">Protein kinase domain-containing protein</fullName>
    </recommendedName>
</protein>
<dbReference type="InterPro" id="IPR011009">
    <property type="entry name" value="Kinase-like_dom_sf"/>
</dbReference>
<name>E9HBN2_DAPPU</name>
<dbReference type="Proteomes" id="UP000000305">
    <property type="component" value="Unassembled WGS sequence"/>
</dbReference>
<evidence type="ECO:0000256" key="2">
    <source>
        <dbReference type="ARBA" id="ARBA00022527"/>
    </source>
</evidence>
<evidence type="ECO:0000256" key="1">
    <source>
        <dbReference type="ARBA" id="ARBA00008874"/>
    </source>
</evidence>
<comment type="catalytic activity">
    <reaction evidence="7">
        <text>L-threonyl-[protein] + ATP = O-phospho-L-threonyl-[protein] + ADP + H(+)</text>
        <dbReference type="Rhea" id="RHEA:46608"/>
        <dbReference type="Rhea" id="RHEA-COMP:11060"/>
        <dbReference type="Rhea" id="RHEA-COMP:11605"/>
        <dbReference type="ChEBI" id="CHEBI:15378"/>
        <dbReference type="ChEBI" id="CHEBI:30013"/>
        <dbReference type="ChEBI" id="CHEBI:30616"/>
        <dbReference type="ChEBI" id="CHEBI:61977"/>
        <dbReference type="ChEBI" id="CHEBI:456216"/>
        <dbReference type="EC" id="2.7.11.1"/>
    </reaction>
</comment>
<sequence>MQSAIILREVLKVFGCLHSERKLHRDISASNVLLNEQGYVSADLADFGITGPFTKATSKRNTFVGTPL</sequence>
<dbReference type="GO" id="GO:0005524">
    <property type="term" value="F:ATP binding"/>
    <property type="evidence" value="ECO:0007669"/>
    <property type="project" value="UniProtKB-KW"/>
</dbReference>
<dbReference type="AlphaFoldDB" id="E9HBN2"/>
<comment type="catalytic activity">
    <reaction evidence="8">
        <text>L-seryl-[protein] + ATP = O-phospho-L-seryl-[protein] + ADP + H(+)</text>
        <dbReference type="Rhea" id="RHEA:17989"/>
        <dbReference type="Rhea" id="RHEA-COMP:9863"/>
        <dbReference type="Rhea" id="RHEA-COMP:11604"/>
        <dbReference type="ChEBI" id="CHEBI:15378"/>
        <dbReference type="ChEBI" id="CHEBI:29999"/>
        <dbReference type="ChEBI" id="CHEBI:30616"/>
        <dbReference type="ChEBI" id="CHEBI:83421"/>
        <dbReference type="ChEBI" id="CHEBI:456216"/>
        <dbReference type="EC" id="2.7.11.1"/>
    </reaction>
</comment>
<dbReference type="OMA" id="KVFGCLH"/>
<feature type="domain" description="Protein kinase" evidence="9">
    <location>
        <begin position="1"/>
        <end position="68"/>
    </location>
</feature>
<evidence type="ECO:0000256" key="6">
    <source>
        <dbReference type="ARBA" id="ARBA00022840"/>
    </source>
</evidence>
<evidence type="ECO:0000256" key="5">
    <source>
        <dbReference type="ARBA" id="ARBA00022777"/>
    </source>
</evidence>
<keyword evidence="4" id="KW-0547">Nucleotide-binding</keyword>
<evidence type="ECO:0000256" key="8">
    <source>
        <dbReference type="ARBA" id="ARBA00048679"/>
    </source>
</evidence>
<evidence type="ECO:0000313" key="10">
    <source>
        <dbReference type="EMBL" id="EFX70889.1"/>
    </source>
</evidence>
<keyword evidence="3" id="KW-0808">Transferase</keyword>
<dbReference type="PANTHER" id="PTHR48012:SF10">
    <property type="entry name" value="FI20177P1"/>
    <property type="match status" value="1"/>
</dbReference>
<dbReference type="PROSITE" id="PS50011">
    <property type="entry name" value="PROTEIN_KINASE_DOM"/>
    <property type="match status" value="1"/>
</dbReference>
<dbReference type="STRING" id="6669.E9HBN2"/>
<dbReference type="HOGENOM" id="CLU_2796583_0_0_1"/>
<dbReference type="EMBL" id="GL732616">
    <property type="protein sequence ID" value="EFX70889.1"/>
    <property type="molecule type" value="Genomic_DNA"/>
</dbReference>
<reference evidence="10 11" key="1">
    <citation type="journal article" date="2011" name="Science">
        <title>The ecoresponsive genome of Daphnia pulex.</title>
        <authorList>
            <person name="Colbourne J.K."/>
            <person name="Pfrender M.E."/>
            <person name="Gilbert D."/>
            <person name="Thomas W.K."/>
            <person name="Tucker A."/>
            <person name="Oakley T.H."/>
            <person name="Tokishita S."/>
            <person name="Aerts A."/>
            <person name="Arnold G.J."/>
            <person name="Basu M.K."/>
            <person name="Bauer D.J."/>
            <person name="Caceres C.E."/>
            <person name="Carmel L."/>
            <person name="Casola C."/>
            <person name="Choi J.H."/>
            <person name="Detter J.C."/>
            <person name="Dong Q."/>
            <person name="Dusheyko S."/>
            <person name="Eads B.D."/>
            <person name="Frohlich T."/>
            <person name="Geiler-Samerotte K.A."/>
            <person name="Gerlach D."/>
            <person name="Hatcher P."/>
            <person name="Jogdeo S."/>
            <person name="Krijgsveld J."/>
            <person name="Kriventseva E.V."/>
            <person name="Kultz D."/>
            <person name="Laforsch C."/>
            <person name="Lindquist E."/>
            <person name="Lopez J."/>
            <person name="Manak J.R."/>
            <person name="Muller J."/>
            <person name="Pangilinan J."/>
            <person name="Patwardhan R.P."/>
            <person name="Pitluck S."/>
            <person name="Pritham E.J."/>
            <person name="Rechtsteiner A."/>
            <person name="Rho M."/>
            <person name="Rogozin I.B."/>
            <person name="Sakarya O."/>
            <person name="Salamov A."/>
            <person name="Schaack S."/>
            <person name="Shapiro H."/>
            <person name="Shiga Y."/>
            <person name="Skalitzky C."/>
            <person name="Smith Z."/>
            <person name="Souvorov A."/>
            <person name="Sung W."/>
            <person name="Tang Z."/>
            <person name="Tsuchiya D."/>
            <person name="Tu H."/>
            <person name="Vos H."/>
            <person name="Wang M."/>
            <person name="Wolf Y.I."/>
            <person name="Yamagata H."/>
            <person name="Yamada T."/>
            <person name="Ye Y."/>
            <person name="Shaw J.R."/>
            <person name="Andrews J."/>
            <person name="Crease T.J."/>
            <person name="Tang H."/>
            <person name="Lucas S.M."/>
            <person name="Robertson H.M."/>
            <person name="Bork P."/>
            <person name="Koonin E.V."/>
            <person name="Zdobnov E.M."/>
            <person name="Grigoriev I.V."/>
            <person name="Lynch M."/>
            <person name="Boore J.L."/>
        </authorList>
    </citation>
    <scope>NUCLEOTIDE SEQUENCE [LARGE SCALE GENOMIC DNA]</scope>
</reference>
<evidence type="ECO:0000256" key="7">
    <source>
        <dbReference type="ARBA" id="ARBA00047899"/>
    </source>
</evidence>
<keyword evidence="11" id="KW-1185">Reference proteome</keyword>
<dbReference type="InterPro" id="IPR050629">
    <property type="entry name" value="STE20/SPS1-PAK"/>
</dbReference>
<comment type="similarity">
    <text evidence="1">Belongs to the protein kinase superfamily. STE Ser/Thr protein kinase family. STE20 subfamily.</text>
</comment>
<gene>
    <name evidence="10" type="ORF">DAPPUDRAFT_256564</name>
</gene>
<evidence type="ECO:0000256" key="4">
    <source>
        <dbReference type="ARBA" id="ARBA00022741"/>
    </source>
</evidence>
<evidence type="ECO:0000256" key="3">
    <source>
        <dbReference type="ARBA" id="ARBA00022679"/>
    </source>
</evidence>
<dbReference type="GO" id="GO:0004674">
    <property type="term" value="F:protein serine/threonine kinase activity"/>
    <property type="evidence" value="ECO:0007669"/>
    <property type="project" value="UniProtKB-KW"/>
</dbReference>
<organism evidence="10 11">
    <name type="scientific">Daphnia pulex</name>
    <name type="common">Water flea</name>
    <dbReference type="NCBI Taxonomy" id="6669"/>
    <lineage>
        <taxon>Eukaryota</taxon>
        <taxon>Metazoa</taxon>
        <taxon>Ecdysozoa</taxon>
        <taxon>Arthropoda</taxon>
        <taxon>Crustacea</taxon>
        <taxon>Branchiopoda</taxon>
        <taxon>Diplostraca</taxon>
        <taxon>Cladocera</taxon>
        <taxon>Anomopoda</taxon>
        <taxon>Daphniidae</taxon>
        <taxon>Daphnia</taxon>
    </lineage>
</organism>